<gene>
    <name evidence="1" type="ORF">ACFFHU_21455</name>
</gene>
<proteinExistence type="predicted"/>
<dbReference type="Proteomes" id="UP001589894">
    <property type="component" value="Unassembled WGS sequence"/>
</dbReference>
<name>A0ABV6P102_9ACTN</name>
<evidence type="ECO:0000313" key="2">
    <source>
        <dbReference type="Proteomes" id="UP001589894"/>
    </source>
</evidence>
<protein>
    <submittedName>
        <fullName evidence="1">Uncharacterized protein</fullName>
    </submittedName>
</protein>
<organism evidence="1 2">
    <name type="scientific">Plantactinospora siamensis</name>
    <dbReference type="NCBI Taxonomy" id="555372"/>
    <lineage>
        <taxon>Bacteria</taxon>
        <taxon>Bacillati</taxon>
        <taxon>Actinomycetota</taxon>
        <taxon>Actinomycetes</taxon>
        <taxon>Micromonosporales</taxon>
        <taxon>Micromonosporaceae</taxon>
        <taxon>Plantactinospora</taxon>
    </lineage>
</organism>
<sequence>MIRGGNPPLPGRIPRQRRAAGALAAVTLGLAGLAGCGAQHTERECGLDYCLVTFDRGVDARTSVLGVDARLIGASTDTVTVQLGGEQLVLSTEEQAARVGGLYVSVEAVNDQQAVLRVGRTRSS</sequence>
<comment type="caution">
    <text evidence="1">The sequence shown here is derived from an EMBL/GenBank/DDBJ whole genome shotgun (WGS) entry which is preliminary data.</text>
</comment>
<dbReference type="EMBL" id="JBHLUE010000017">
    <property type="protein sequence ID" value="MFC0566695.1"/>
    <property type="molecule type" value="Genomic_DNA"/>
</dbReference>
<accession>A0ABV6P102</accession>
<evidence type="ECO:0000313" key="1">
    <source>
        <dbReference type="EMBL" id="MFC0566695.1"/>
    </source>
</evidence>
<reference evidence="1 2" key="1">
    <citation type="submission" date="2024-09" db="EMBL/GenBank/DDBJ databases">
        <authorList>
            <person name="Sun Q."/>
            <person name="Mori K."/>
        </authorList>
    </citation>
    <scope>NUCLEOTIDE SEQUENCE [LARGE SCALE GENOMIC DNA]</scope>
    <source>
        <strain evidence="1 2">TBRC 2205</strain>
    </source>
</reference>
<dbReference type="RefSeq" id="WP_377341862.1">
    <property type="nucleotide sequence ID" value="NZ_JBHLUE010000017.1"/>
</dbReference>
<keyword evidence="2" id="KW-1185">Reference proteome</keyword>